<dbReference type="SUPFAM" id="SSF82199">
    <property type="entry name" value="SET domain"/>
    <property type="match status" value="1"/>
</dbReference>
<name>A0A812LM87_9DINO</name>
<feature type="non-terminal residue" evidence="1">
    <location>
        <position position="56"/>
    </location>
</feature>
<comment type="caution">
    <text evidence="1">The sequence shown here is derived from an EMBL/GenBank/DDBJ whole genome shotgun (WGS) entry which is preliminary data.</text>
</comment>
<feature type="non-terminal residue" evidence="1">
    <location>
        <position position="1"/>
    </location>
</feature>
<protein>
    <submittedName>
        <fullName evidence="1">FrmA protein</fullName>
    </submittedName>
</protein>
<reference evidence="1" key="1">
    <citation type="submission" date="2021-02" db="EMBL/GenBank/DDBJ databases">
        <authorList>
            <person name="Dougan E. K."/>
            <person name="Rhodes N."/>
            <person name="Thang M."/>
            <person name="Chan C."/>
        </authorList>
    </citation>
    <scope>NUCLEOTIDE SEQUENCE</scope>
</reference>
<evidence type="ECO:0000313" key="2">
    <source>
        <dbReference type="Proteomes" id="UP000604046"/>
    </source>
</evidence>
<proteinExistence type="predicted"/>
<dbReference type="Proteomes" id="UP000604046">
    <property type="component" value="Unassembled WGS sequence"/>
</dbReference>
<keyword evidence="2" id="KW-1185">Reference proteome</keyword>
<dbReference type="Gene3D" id="2.170.270.10">
    <property type="entry name" value="SET domain"/>
    <property type="match status" value="1"/>
</dbReference>
<dbReference type="EMBL" id="CAJNDS010001089">
    <property type="protein sequence ID" value="CAE7246632.1"/>
    <property type="molecule type" value="Genomic_DNA"/>
</dbReference>
<sequence length="56" mass="5886">CRDVRGELGAALPPQCTEHLCIEASRLAGAGLGLFAARELQADTLVAHYAGDLHNL</sequence>
<evidence type="ECO:0000313" key="1">
    <source>
        <dbReference type="EMBL" id="CAE7246632.1"/>
    </source>
</evidence>
<accession>A0A812LM87</accession>
<dbReference type="InterPro" id="IPR046341">
    <property type="entry name" value="SET_dom_sf"/>
</dbReference>
<gene>
    <name evidence="1" type="primary">frmA</name>
    <name evidence="1" type="ORF">SNAT2548_LOCUS11739</name>
</gene>
<dbReference type="AlphaFoldDB" id="A0A812LM87"/>
<organism evidence="1 2">
    <name type="scientific">Symbiodinium natans</name>
    <dbReference type="NCBI Taxonomy" id="878477"/>
    <lineage>
        <taxon>Eukaryota</taxon>
        <taxon>Sar</taxon>
        <taxon>Alveolata</taxon>
        <taxon>Dinophyceae</taxon>
        <taxon>Suessiales</taxon>
        <taxon>Symbiodiniaceae</taxon>
        <taxon>Symbiodinium</taxon>
    </lineage>
</organism>